<dbReference type="InterPro" id="IPR005063">
    <property type="entry name" value="Transposase_27"/>
</dbReference>
<protein>
    <recommendedName>
        <fullName evidence="3">Invasion protein</fullName>
    </recommendedName>
</protein>
<reference evidence="2" key="2">
    <citation type="submission" date="2018-07" db="EMBL/GenBank/DDBJ databases">
        <authorList>
            <consortium name="NCBI Pathogen Detection Project"/>
        </authorList>
    </citation>
    <scope>NUCLEOTIDE SEQUENCE</scope>
    <source>
        <strain evidence="2">M255</strain>
    </source>
</reference>
<dbReference type="Pfam" id="PF03400">
    <property type="entry name" value="DDE_Tnp_IS1"/>
    <property type="match status" value="1"/>
</dbReference>
<proteinExistence type="predicted"/>
<evidence type="ECO:0000313" key="2">
    <source>
        <dbReference type="EMBL" id="HAE4776391.1"/>
    </source>
</evidence>
<evidence type="ECO:0000313" key="1">
    <source>
        <dbReference type="EMBL" id="HAE4776305.1"/>
    </source>
</evidence>
<dbReference type="GO" id="GO:0004803">
    <property type="term" value="F:transposase activity"/>
    <property type="evidence" value="ECO:0007669"/>
    <property type="project" value="InterPro"/>
</dbReference>
<evidence type="ECO:0008006" key="3">
    <source>
        <dbReference type="Google" id="ProtNLM"/>
    </source>
</evidence>
<dbReference type="AlphaFoldDB" id="A0A731V5P6"/>
<dbReference type="GO" id="GO:0006313">
    <property type="term" value="P:DNA transposition"/>
    <property type="evidence" value="ECO:0007669"/>
    <property type="project" value="InterPro"/>
</dbReference>
<organism evidence="2">
    <name type="scientific">Salmonella enterica subsp. enterica serovar Poona</name>
    <dbReference type="NCBI Taxonomy" id="436295"/>
    <lineage>
        <taxon>Bacteria</taxon>
        <taxon>Pseudomonadati</taxon>
        <taxon>Pseudomonadota</taxon>
        <taxon>Gammaproteobacteria</taxon>
        <taxon>Enterobacterales</taxon>
        <taxon>Enterobacteriaceae</taxon>
        <taxon>Salmonella</taxon>
    </lineage>
</organism>
<gene>
    <name evidence="1" type="ORF">G4H14_004689</name>
    <name evidence="2" type="ORF">G4H14_004786</name>
</gene>
<comment type="caution">
    <text evidence="2">The sequence shown here is derived from an EMBL/GenBank/DDBJ whole genome shotgun (WGS) entry which is preliminary data.</text>
</comment>
<reference evidence="2" key="1">
    <citation type="journal article" date="2018" name="Genome Biol.">
        <title>SKESA: strategic k-mer extension for scrupulous assemblies.</title>
        <authorList>
            <person name="Souvorov A."/>
            <person name="Agarwala R."/>
            <person name="Lipman D.J."/>
        </authorList>
    </citation>
    <scope>NUCLEOTIDE SEQUENCE</scope>
    <source>
        <strain evidence="2">M255</strain>
    </source>
</reference>
<dbReference type="EMBL" id="DAASBB010000091">
    <property type="protein sequence ID" value="HAE4776391.1"/>
    <property type="molecule type" value="Genomic_DNA"/>
</dbReference>
<name>A0A731V5P6_SALET</name>
<dbReference type="GO" id="GO:0003677">
    <property type="term" value="F:DNA binding"/>
    <property type="evidence" value="ECO:0007669"/>
    <property type="project" value="InterPro"/>
</dbReference>
<accession>A0A731V5P6</accession>
<dbReference type="EMBL" id="DAASBB010000061">
    <property type="protein sequence ID" value="HAE4776305.1"/>
    <property type="molecule type" value="Genomic_DNA"/>
</dbReference>
<sequence length="50" mass="5858">MTWELILDGYSESSYSATPRFAAARLPWFSKSVELHDKVIGHYLNIKHYQ</sequence>